<dbReference type="Proteomes" id="UP000253034">
    <property type="component" value="Unassembled WGS sequence"/>
</dbReference>
<dbReference type="RefSeq" id="WP_114296065.1">
    <property type="nucleotide sequence ID" value="NZ_QPJT01000001.1"/>
</dbReference>
<gene>
    <name evidence="2" type="ORF">DFR58_101323</name>
</gene>
<name>A0A369BHS8_9FIRM</name>
<dbReference type="Pfam" id="PF17295">
    <property type="entry name" value="DUF5348"/>
    <property type="match status" value="1"/>
</dbReference>
<dbReference type="Gene3D" id="2.40.10.390">
    <property type="match status" value="1"/>
</dbReference>
<keyword evidence="3" id="KW-1185">Reference proteome</keyword>
<evidence type="ECO:0000313" key="3">
    <source>
        <dbReference type="Proteomes" id="UP000253034"/>
    </source>
</evidence>
<dbReference type="EMBL" id="QPJT01000001">
    <property type="protein sequence ID" value="RCX21113.1"/>
    <property type="molecule type" value="Genomic_DNA"/>
</dbReference>
<sequence>MKEGVLFYNPENDRMGISFDDGTSDGGLHCGEPMEVKISGKWTPTRIEMRQQWYLVGIRAESLRGLKVRR</sequence>
<organism evidence="2 3">
    <name type="scientific">Anaerobacterium chartisolvens</name>
    <dbReference type="NCBI Taxonomy" id="1297424"/>
    <lineage>
        <taxon>Bacteria</taxon>
        <taxon>Bacillati</taxon>
        <taxon>Bacillota</taxon>
        <taxon>Clostridia</taxon>
        <taxon>Eubacteriales</taxon>
        <taxon>Oscillospiraceae</taxon>
        <taxon>Anaerobacterium</taxon>
    </lineage>
</organism>
<dbReference type="OrthoDB" id="9554183at2"/>
<proteinExistence type="predicted"/>
<reference evidence="2 3" key="1">
    <citation type="submission" date="2018-07" db="EMBL/GenBank/DDBJ databases">
        <title>Genomic Encyclopedia of Type Strains, Phase IV (KMG-IV): sequencing the most valuable type-strain genomes for metagenomic binning, comparative biology and taxonomic classification.</title>
        <authorList>
            <person name="Goeker M."/>
        </authorList>
    </citation>
    <scope>NUCLEOTIDE SEQUENCE [LARGE SCALE GENOMIC DNA]</scope>
    <source>
        <strain evidence="2 3">DSM 27016</strain>
    </source>
</reference>
<comment type="caution">
    <text evidence="2">The sequence shown here is derived from an EMBL/GenBank/DDBJ whole genome shotgun (WGS) entry which is preliminary data.</text>
</comment>
<evidence type="ECO:0000259" key="1">
    <source>
        <dbReference type="Pfam" id="PF17295"/>
    </source>
</evidence>
<dbReference type="AlphaFoldDB" id="A0A369BHS8"/>
<accession>A0A369BHS8</accession>
<protein>
    <recommendedName>
        <fullName evidence="1">DUF5348 domain-containing protein</fullName>
    </recommendedName>
</protein>
<feature type="domain" description="DUF5348" evidence="1">
    <location>
        <begin position="4"/>
        <end position="69"/>
    </location>
</feature>
<evidence type="ECO:0000313" key="2">
    <source>
        <dbReference type="EMBL" id="RCX21113.1"/>
    </source>
</evidence>
<dbReference type="InterPro" id="IPR035255">
    <property type="entry name" value="DUF5348"/>
</dbReference>